<dbReference type="EMBL" id="JBEZUR010000023">
    <property type="protein sequence ID" value="MEU3555776.1"/>
    <property type="molecule type" value="Genomic_DNA"/>
</dbReference>
<dbReference type="PANTHER" id="PTHR34211:SF3">
    <property type="entry name" value="CALCINEURIN-LIKE METALLO-PHOSPHOESTERASE SUPERFAMILY PROTEIN"/>
    <property type="match status" value="1"/>
</dbReference>
<dbReference type="RefSeq" id="WP_108955572.1">
    <property type="nucleotide sequence ID" value="NZ_BEVZ01000006.1"/>
</dbReference>
<keyword evidence="1" id="KW-0812">Transmembrane</keyword>
<dbReference type="PANTHER" id="PTHR34211">
    <property type="entry name" value="CALCINEURIN-LIKE METALLO-PHOSPHOESTERASE SUPERFAMILY PROTEIN"/>
    <property type="match status" value="1"/>
</dbReference>
<feature type="transmembrane region" description="Helical" evidence="1">
    <location>
        <begin position="436"/>
        <end position="457"/>
    </location>
</feature>
<feature type="transmembrane region" description="Helical" evidence="1">
    <location>
        <begin position="481"/>
        <end position="504"/>
    </location>
</feature>
<organism evidence="2 3">
    <name type="scientific">Streptomyces fragilis</name>
    <dbReference type="NCBI Taxonomy" id="67301"/>
    <lineage>
        <taxon>Bacteria</taxon>
        <taxon>Bacillati</taxon>
        <taxon>Actinomycetota</taxon>
        <taxon>Actinomycetes</taxon>
        <taxon>Kitasatosporales</taxon>
        <taxon>Streptomycetaceae</taxon>
        <taxon>Streptomyces</taxon>
    </lineage>
</organism>
<sequence>MRTRELHRRAKELALPFVPQEQVRWLEPGELARTVGKVVLGVTFADYLDKREIQGALDAKPLRAPLDSPDATETWFDYAADLGDGFDATSSVAWTLAQDHLAVQRPQGGPSRLPRGSLLVLGGDEVYPVASAEAYENRTTGPYRAALPTGPGPLMVALPGNHDWYDGLTSFLRVFAQQRDIGGWRTRQTRSYFVVQLPQGWWLAGLDSQFESYFDEPQLRFFETHLSSRLRPGDGVIVCSAVPAWVKCAEGDPDAFEALHWFDRNIVRTRLTDRETGARTPTGASVRLWLTGDRHHYARYAELLPTDPPDAREPPPDASRRQMLTCGLGGAYLTATHRLPERLRLPPPEARLREKDDPADFCLAPRTHPSRGESRGLARRIAQPWKRFWLTRRNPGFGLLTGGLHIVLFLLAALLLGASLGTGPVEAVRTAGWADVLRFAGAFAAVVAAVTAVPWLVRPARRRPGPAGGPRTAAPGRPPRPAVAVVLQAVVALLTLVAAASLPFPPGWPGWTVLLLCLLLAGVVGALAGSEAFALWLLSARHGTVCEWQMSGQSVDDHKGFLRIRIAPDGTLTVHPLLLDGVCRDWEVTKDPAGGGRPVPVRLPSVSLIEEPVVIAREARKP</sequence>
<keyword evidence="1" id="KW-1133">Transmembrane helix</keyword>
<keyword evidence="1" id="KW-0472">Membrane</keyword>
<protein>
    <recommendedName>
        <fullName evidence="4">Metallophosphoesterase</fullName>
    </recommendedName>
</protein>
<keyword evidence="3" id="KW-1185">Reference proteome</keyword>
<evidence type="ECO:0000313" key="3">
    <source>
        <dbReference type="Proteomes" id="UP001550850"/>
    </source>
</evidence>
<dbReference type="Proteomes" id="UP001550850">
    <property type="component" value="Unassembled WGS sequence"/>
</dbReference>
<evidence type="ECO:0000313" key="2">
    <source>
        <dbReference type="EMBL" id="MEU3555776.1"/>
    </source>
</evidence>
<feature type="transmembrane region" description="Helical" evidence="1">
    <location>
        <begin position="396"/>
        <end position="416"/>
    </location>
</feature>
<comment type="caution">
    <text evidence="2">The sequence shown here is derived from an EMBL/GenBank/DDBJ whole genome shotgun (WGS) entry which is preliminary data.</text>
</comment>
<gene>
    <name evidence="2" type="ORF">AB0E65_16400</name>
</gene>
<dbReference type="SUPFAM" id="SSF56300">
    <property type="entry name" value="Metallo-dependent phosphatases"/>
    <property type="match status" value="1"/>
</dbReference>
<evidence type="ECO:0000256" key="1">
    <source>
        <dbReference type="SAM" id="Phobius"/>
    </source>
</evidence>
<accession>A0ABV2YJ65</accession>
<feature type="transmembrane region" description="Helical" evidence="1">
    <location>
        <begin position="510"/>
        <end position="538"/>
    </location>
</feature>
<dbReference type="InterPro" id="IPR029052">
    <property type="entry name" value="Metallo-depent_PP-like"/>
</dbReference>
<proteinExistence type="predicted"/>
<evidence type="ECO:0008006" key="4">
    <source>
        <dbReference type="Google" id="ProtNLM"/>
    </source>
</evidence>
<reference evidence="2 3" key="1">
    <citation type="submission" date="2024-06" db="EMBL/GenBank/DDBJ databases">
        <title>The Natural Products Discovery Center: Release of the First 8490 Sequenced Strains for Exploring Actinobacteria Biosynthetic Diversity.</title>
        <authorList>
            <person name="Kalkreuter E."/>
            <person name="Kautsar S.A."/>
            <person name="Yang D."/>
            <person name="Bader C.D."/>
            <person name="Teijaro C.N."/>
            <person name="Fluegel L."/>
            <person name="Davis C.M."/>
            <person name="Simpson J.R."/>
            <person name="Lauterbach L."/>
            <person name="Steele A.D."/>
            <person name="Gui C."/>
            <person name="Meng S."/>
            <person name="Li G."/>
            <person name="Viehrig K."/>
            <person name="Ye F."/>
            <person name="Su P."/>
            <person name="Kiefer A.F."/>
            <person name="Nichols A."/>
            <person name="Cepeda A.J."/>
            <person name="Yan W."/>
            <person name="Fan B."/>
            <person name="Jiang Y."/>
            <person name="Adhikari A."/>
            <person name="Zheng C.-J."/>
            <person name="Schuster L."/>
            <person name="Cowan T.M."/>
            <person name="Smanski M.J."/>
            <person name="Chevrette M.G."/>
            <person name="De Carvalho L.P.S."/>
            <person name="Shen B."/>
        </authorList>
    </citation>
    <scope>NUCLEOTIDE SEQUENCE [LARGE SCALE GENOMIC DNA]</scope>
    <source>
        <strain evidence="2 3">NPDC038104</strain>
    </source>
</reference>
<name>A0ABV2YJ65_9ACTN</name>